<dbReference type="VEuPathDB" id="VectorBase:AMAM004956"/>
<keyword evidence="3" id="KW-1185">Reference proteome</keyword>
<feature type="region of interest" description="Disordered" evidence="1">
    <location>
        <begin position="38"/>
        <end position="57"/>
    </location>
</feature>
<feature type="compositionally biased region" description="Basic and acidic residues" evidence="1">
    <location>
        <begin position="256"/>
        <end position="267"/>
    </location>
</feature>
<organism evidence="2 3">
    <name type="scientific">Anopheles maculatus</name>
    <dbReference type="NCBI Taxonomy" id="74869"/>
    <lineage>
        <taxon>Eukaryota</taxon>
        <taxon>Metazoa</taxon>
        <taxon>Ecdysozoa</taxon>
        <taxon>Arthropoda</taxon>
        <taxon>Hexapoda</taxon>
        <taxon>Insecta</taxon>
        <taxon>Pterygota</taxon>
        <taxon>Neoptera</taxon>
        <taxon>Endopterygota</taxon>
        <taxon>Diptera</taxon>
        <taxon>Nematocera</taxon>
        <taxon>Culicoidea</taxon>
        <taxon>Culicidae</taxon>
        <taxon>Anophelinae</taxon>
        <taxon>Anopheles</taxon>
        <taxon>Anopheles maculatus group</taxon>
    </lineage>
</organism>
<sequence>MATVVSLLTNPCNSPFDQQHSHHLHHHPQQLLFPPYGQGPETFQQRYSGTGAGGRTRNEATYHHHQQLDALDFHLLSRTLEEEVEQMEYSGSSGPYQYHQHDQQQQQPQQQAARRQGQQDFEQISPGYNLDNEDSYSGSPNNFQDYQNNFVDSPPDSKEPWPIDYNKMHTTIASSSGANDTTNASTTVTAVAVANVATGAVVAAAATSHQQQQQQQQQDNGGMYMNNAILPSRKRRMEWMSPQEEDTDGTETKIANIDKERDARRKG</sequence>
<feature type="region of interest" description="Disordered" evidence="1">
    <location>
        <begin position="209"/>
        <end position="267"/>
    </location>
</feature>
<protein>
    <submittedName>
        <fullName evidence="2">Uncharacterized protein</fullName>
    </submittedName>
</protein>
<evidence type="ECO:0000256" key="1">
    <source>
        <dbReference type="SAM" id="MobiDB-lite"/>
    </source>
</evidence>
<proteinExistence type="predicted"/>
<dbReference type="Proteomes" id="UP000075901">
    <property type="component" value="Unassembled WGS sequence"/>
</dbReference>
<name>A0A182SE55_9DIPT</name>
<accession>A0A182SE55</accession>
<feature type="region of interest" description="Disordered" evidence="1">
    <location>
        <begin position="84"/>
        <end position="164"/>
    </location>
</feature>
<feature type="compositionally biased region" description="Low complexity" evidence="1">
    <location>
        <begin position="209"/>
        <end position="218"/>
    </location>
</feature>
<dbReference type="EnsemblMetazoa" id="AMAM004956-RA">
    <property type="protein sequence ID" value="AMAM004956-PA"/>
    <property type="gene ID" value="AMAM004956"/>
</dbReference>
<reference evidence="2" key="2">
    <citation type="submission" date="2020-05" db="UniProtKB">
        <authorList>
            <consortium name="EnsemblMetazoa"/>
        </authorList>
    </citation>
    <scope>IDENTIFICATION</scope>
    <source>
        <strain evidence="2">maculatus3</strain>
    </source>
</reference>
<evidence type="ECO:0000313" key="3">
    <source>
        <dbReference type="Proteomes" id="UP000075901"/>
    </source>
</evidence>
<feature type="compositionally biased region" description="Low complexity" evidence="1">
    <location>
        <begin position="94"/>
        <end position="120"/>
    </location>
</feature>
<feature type="compositionally biased region" description="Polar residues" evidence="1">
    <location>
        <begin position="135"/>
        <end position="151"/>
    </location>
</feature>
<reference evidence="3" key="1">
    <citation type="submission" date="2013-09" db="EMBL/GenBank/DDBJ databases">
        <title>The Genome Sequence of Anopheles maculatus species B.</title>
        <authorList>
            <consortium name="The Broad Institute Genomics Platform"/>
            <person name="Neafsey D.E."/>
            <person name="Besansky N."/>
            <person name="Howell P."/>
            <person name="Walton C."/>
            <person name="Young S.K."/>
            <person name="Zeng Q."/>
            <person name="Gargeya S."/>
            <person name="Fitzgerald M."/>
            <person name="Haas B."/>
            <person name="Abouelleil A."/>
            <person name="Allen A.W."/>
            <person name="Alvarado L."/>
            <person name="Arachchi H.M."/>
            <person name="Berlin A.M."/>
            <person name="Chapman S.B."/>
            <person name="Gainer-Dewar J."/>
            <person name="Goldberg J."/>
            <person name="Griggs A."/>
            <person name="Gujja S."/>
            <person name="Hansen M."/>
            <person name="Howarth C."/>
            <person name="Imamovic A."/>
            <person name="Ireland A."/>
            <person name="Larimer J."/>
            <person name="McCowan C."/>
            <person name="Murphy C."/>
            <person name="Pearson M."/>
            <person name="Poon T.W."/>
            <person name="Priest M."/>
            <person name="Roberts A."/>
            <person name="Saif S."/>
            <person name="Shea T."/>
            <person name="Sisk P."/>
            <person name="Sykes S."/>
            <person name="Wortman J."/>
            <person name="Nusbaum C."/>
            <person name="Birren B."/>
        </authorList>
    </citation>
    <scope>NUCLEOTIDE SEQUENCE [LARGE SCALE GENOMIC DNA]</scope>
    <source>
        <strain evidence="3">maculatus3</strain>
    </source>
</reference>
<dbReference type="AlphaFoldDB" id="A0A182SE55"/>
<evidence type="ECO:0000313" key="2">
    <source>
        <dbReference type="EnsemblMetazoa" id="AMAM004956-PA"/>
    </source>
</evidence>